<dbReference type="InParanoid" id="A0A0H2RWE9"/>
<protein>
    <submittedName>
        <fullName evidence="1">Uncharacterized protein</fullName>
    </submittedName>
</protein>
<evidence type="ECO:0000313" key="2">
    <source>
        <dbReference type="Proteomes" id="UP000053477"/>
    </source>
</evidence>
<proteinExistence type="predicted"/>
<name>A0A0H2RWE9_9AGAM</name>
<reference evidence="1 2" key="1">
    <citation type="submission" date="2015-04" db="EMBL/GenBank/DDBJ databases">
        <title>Complete genome sequence of Schizopora paradoxa KUC8140, a cosmopolitan wood degrader in East Asia.</title>
        <authorList>
            <consortium name="DOE Joint Genome Institute"/>
            <person name="Min B."/>
            <person name="Park H."/>
            <person name="Jang Y."/>
            <person name="Kim J.-J."/>
            <person name="Kim K.H."/>
            <person name="Pangilinan J."/>
            <person name="Lipzen A."/>
            <person name="Riley R."/>
            <person name="Grigoriev I.V."/>
            <person name="Spatafora J.W."/>
            <person name="Choi I.-G."/>
        </authorList>
    </citation>
    <scope>NUCLEOTIDE SEQUENCE [LARGE SCALE GENOMIC DNA]</scope>
    <source>
        <strain evidence="1 2">KUC8140</strain>
    </source>
</reference>
<organism evidence="1 2">
    <name type="scientific">Schizopora paradoxa</name>
    <dbReference type="NCBI Taxonomy" id="27342"/>
    <lineage>
        <taxon>Eukaryota</taxon>
        <taxon>Fungi</taxon>
        <taxon>Dikarya</taxon>
        <taxon>Basidiomycota</taxon>
        <taxon>Agaricomycotina</taxon>
        <taxon>Agaricomycetes</taxon>
        <taxon>Hymenochaetales</taxon>
        <taxon>Schizoporaceae</taxon>
        <taxon>Schizopora</taxon>
    </lineage>
</organism>
<accession>A0A0H2RWE9</accession>
<keyword evidence="2" id="KW-1185">Reference proteome</keyword>
<sequence>MIHTALKSPLQVVHPTLLVMILRVLGPELEALSSQQQGCGLSTHVIRIGATALVEIPSYAGMERVASRCVLVWLSSSSSSAWLPQRRRSFVDFLTSSGKF</sequence>
<gene>
    <name evidence="1" type="ORF">SCHPADRAFT_903846</name>
</gene>
<dbReference type="Proteomes" id="UP000053477">
    <property type="component" value="Unassembled WGS sequence"/>
</dbReference>
<evidence type="ECO:0000313" key="1">
    <source>
        <dbReference type="EMBL" id="KLO13763.1"/>
    </source>
</evidence>
<dbReference type="AlphaFoldDB" id="A0A0H2RWE9"/>
<dbReference type="EMBL" id="KQ085954">
    <property type="protein sequence ID" value="KLO13763.1"/>
    <property type="molecule type" value="Genomic_DNA"/>
</dbReference>